<dbReference type="AlphaFoldDB" id="A0A6J6W4V4"/>
<feature type="transmembrane region" description="Helical" evidence="1">
    <location>
        <begin position="312"/>
        <end position="335"/>
    </location>
</feature>
<feature type="transmembrane region" description="Helical" evidence="1">
    <location>
        <begin position="52"/>
        <end position="72"/>
    </location>
</feature>
<feature type="transmembrane region" description="Helical" evidence="1">
    <location>
        <begin position="272"/>
        <end position="291"/>
    </location>
</feature>
<dbReference type="SUPFAM" id="SSF103473">
    <property type="entry name" value="MFS general substrate transporter"/>
    <property type="match status" value="1"/>
</dbReference>
<feature type="transmembrane region" description="Helical" evidence="1">
    <location>
        <begin position="106"/>
        <end position="126"/>
    </location>
</feature>
<feature type="transmembrane region" description="Helical" evidence="1">
    <location>
        <begin position="233"/>
        <end position="252"/>
    </location>
</feature>
<dbReference type="InterPro" id="IPR020846">
    <property type="entry name" value="MFS_dom"/>
</dbReference>
<name>A0A6J6W4V4_9ZZZZ</name>
<feature type="domain" description="Major facilitator superfamily (MFS) profile" evidence="2">
    <location>
        <begin position="14"/>
        <end position="415"/>
    </location>
</feature>
<dbReference type="PANTHER" id="PTHR11360:SF284">
    <property type="entry name" value="EG:103B4.3 PROTEIN-RELATED"/>
    <property type="match status" value="1"/>
</dbReference>
<feature type="transmembrane region" description="Helical" evidence="1">
    <location>
        <begin position="81"/>
        <end position="100"/>
    </location>
</feature>
<evidence type="ECO:0000256" key="1">
    <source>
        <dbReference type="SAM" id="Phobius"/>
    </source>
</evidence>
<gene>
    <name evidence="3" type="ORF">UFOPK2880_01271</name>
</gene>
<protein>
    <submittedName>
        <fullName evidence="3">Unannotated protein</fullName>
    </submittedName>
</protein>
<evidence type="ECO:0000259" key="2">
    <source>
        <dbReference type="PROSITE" id="PS50850"/>
    </source>
</evidence>
<sequence>MYRRLFSKKNYPLLIFAVAFLTLLGAAGFRSTPGILIDPLHAEFGWGRGTVGTAVSINVLLFGFIGPFAAALQGKYGLRRVTVIALLVISTGALLTTQMTATWQLYLLWGGVVGTGSGCMATVFASTVASRWFVQRRGLVMGALTAATASGQLIFLPLLTRIADHHGWRWVGFTIAISALAVVPLVGLLLRNYPSDIGLLPYGADASYQQPPVSGNPIRAAFAAFTSARRNGVFWLLFGSFFVCGLSTNGLIQTHFLPAAHDHGVNATTAAGFLALIGIFDVVGTVGSGWLTDRVDPAKLLMAYYAFRGLSLLFLDPVLGTRGLGLAGFMVFYGLDWVATVPPTVSLCVERFGVQQGPLVYGWVFAGHQTGAAVAAWGAGALRDATGSYRESFIIAGLSCGVAALGVSRLRRSRQPAVLLA</sequence>
<dbReference type="PROSITE" id="PS50850">
    <property type="entry name" value="MFS"/>
    <property type="match status" value="1"/>
</dbReference>
<evidence type="ECO:0000313" key="3">
    <source>
        <dbReference type="EMBL" id="CAB4778406.1"/>
    </source>
</evidence>
<dbReference type="InterPro" id="IPR011701">
    <property type="entry name" value="MFS"/>
</dbReference>
<keyword evidence="1" id="KW-1133">Transmembrane helix</keyword>
<dbReference type="PANTHER" id="PTHR11360">
    <property type="entry name" value="MONOCARBOXYLATE TRANSPORTER"/>
    <property type="match status" value="1"/>
</dbReference>
<dbReference type="CDD" id="cd17355">
    <property type="entry name" value="MFS_YcxA_like"/>
    <property type="match status" value="1"/>
</dbReference>
<feature type="transmembrane region" description="Helical" evidence="1">
    <location>
        <begin position="138"/>
        <end position="158"/>
    </location>
</feature>
<organism evidence="3">
    <name type="scientific">freshwater metagenome</name>
    <dbReference type="NCBI Taxonomy" id="449393"/>
    <lineage>
        <taxon>unclassified sequences</taxon>
        <taxon>metagenomes</taxon>
        <taxon>ecological metagenomes</taxon>
    </lineage>
</organism>
<dbReference type="Gene3D" id="1.20.1250.20">
    <property type="entry name" value="MFS general substrate transporter like domains"/>
    <property type="match status" value="2"/>
</dbReference>
<keyword evidence="1" id="KW-0812">Transmembrane</keyword>
<dbReference type="GO" id="GO:0022857">
    <property type="term" value="F:transmembrane transporter activity"/>
    <property type="evidence" value="ECO:0007669"/>
    <property type="project" value="InterPro"/>
</dbReference>
<keyword evidence="1" id="KW-0472">Membrane</keyword>
<reference evidence="3" key="1">
    <citation type="submission" date="2020-05" db="EMBL/GenBank/DDBJ databases">
        <authorList>
            <person name="Chiriac C."/>
            <person name="Salcher M."/>
            <person name="Ghai R."/>
            <person name="Kavagutti S V."/>
        </authorList>
    </citation>
    <scope>NUCLEOTIDE SEQUENCE</scope>
</reference>
<proteinExistence type="predicted"/>
<dbReference type="InterPro" id="IPR036259">
    <property type="entry name" value="MFS_trans_sf"/>
</dbReference>
<dbReference type="InterPro" id="IPR050327">
    <property type="entry name" value="Proton-linked_MCT"/>
</dbReference>
<dbReference type="EMBL" id="CAEZZP010000087">
    <property type="protein sequence ID" value="CAB4778406.1"/>
    <property type="molecule type" value="Genomic_DNA"/>
</dbReference>
<accession>A0A6J6W4V4</accession>
<feature type="transmembrane region" description="Helical" evidence="1">
    <location>
        <begin position="170"/>
        <end position="190"/>
    </location>
</feature>
<dbReference type="Pfam" id="PF07690">
    <property type="entry name" value="MFS_1"/>
    <property type="match status" value="1"/>
</dbReference>